<keyword evidence="3 5" id="KW-0067">ATP-binding</keyword>
<sequence length="246" mass="26351">MIRITGLGKDRSQGGSVFTLEVPQFSVEPGELVAVVGASGCGKSTLLDILALVMAPTRAEDFGFRAGEADSEHDIRRLWRLGDEASLAALRRDYLGYVLQTGGLLPFLSVRENIELSARIRGCGPAGQRLYVLAERLGLEGCLDRMPGALSVGQRQRVAIARALVHAPRLVLADEPTAAVDKARARAVMADLEALARDEGVAVVLVTHDVDLVSGHADRTYTFDVVQTSENVTRSTCYPLQQGVAA</sequence>
<organism evidence="5 6">
    <name type="scientific">Ectothiorhodospira haloalkaliphila</name>
    <dbReference type="NCBI Taxonomy" id="421628"/>
    <lineage>
        <taxon>Bacteria</taxon>
        <taxon>Pseudomonadati</taxon>
        <taxon>Pseudomonadota</taxon>
        <taxon>Gammaproteobacteria</taxon>
        <taxon>Chromatiales</taxon>
        <taxon>Ectothiorhodospiraceae</taxon>
        <taxon>Ectothiorhodospira</taxon>
    </lineage>
</organism>
<dbReference type="InterPro" id="IPR003439">
    <property type="entry name" value="ABC_transporter-like_ATP-bd"/>
</dbReference>
<dbReference type="InterPro" id="IPR015854">
    <property type="entry name" value="ABC_transpr_LolD-like"/>
</dbReference>
<dbReference type="KEGG" id="hhc:M911_03965"/>
<evidence type="ECO:0000256" key="2">
    <source>
        <dbReference type="ARBA" id="ARBA00022741"/>
    </source>
</evidence>
<dbReference type="Gene3D" id="3.40.50.300">
    <property type="entry name" value="P-loop containing nucleotide triphosphate hydrolases"/>
    <property type="match status" value="1"/>
</dbReference>
<proteinExistence type="inferred from homology"/>
<dbReference type="GO" id="GO:0044874">
    <property type="term" value="P:lipoprotein localization to outer membrane"/>
    <property type="evidence" value="ECO:0007669"/>
    <property type="project" value="TreeGrafter"/>
</dbReference>
<dbReference type="InterPro" id="IPR017871">
    <property type="entry name" value="ABC_transporter-like_CS"/>
</dbReference>
<evidence type="ECO:0000259" key="4">
    <source>
        <dbReference type="PROSITE" id="PS50893"/>
    </source>
</evidence>
<evidence type="ECO:0000256" key="3">
    <source>
        <dbReference type="ARBA" id="ARBA00022840"/>
    </source>
</evidence>
<keyword evidence="2" id="KW-0547">Nucleotide-binding</keyword>
<accession>W8KSC4</accession>
<reference evidence="5 6" key="1">
    <citation type="journal article" date="2014" name="J Genomics">
        <title>Draft Genome Sequence of the Extremely Halophilic Phototrophic Purple Sulfur Bacterium Halorhodospira halochloris.</title>
        <authorList>
            <person name="Singh K.S."/>
            <person name="Kirksey J."/>
            <person name="Hoff W.D."/>
            <person name="Deole R."/>
        </authorList>
    </citation>
    <scope>NUCLEOTIDE SEQUENCE [LARGE SCALE GENOMIC DNA]</scope>
    <source>
        <strain evidence="5 6">A</strain>
    </source>
</reference>
<dbReference type="SMART" id="SM00382">
    <property type="entry name" value="AAA"/>
    <property type="match status" value="1"/>
</dbReference>
<dbReference type="PATRIC" id="fig|1354791.3.peg.1188"/>
<dbReference type="PROSITE" id="PS50893">
    <property type="entry name" value="ABC_TRANSPORTER_2"/>
    <property type="match status" value="1"/>
</dbReference>
<dbReference type="GO" id="GO:0022857">
    <property type="term" value="F:transmembrane transporter activity"/>
    <property type="evidence" value="ECO:0007669"/>
    <property type="project" value="TreeGrafter"/>
</dbReference>
<dbReference type="PANTHER" id="PTHR24220">
    <property type="entry name" value="IMPORT ATP-BINDING PROTEIN"/>
    <property type="match status" value="1"/>
</dbReference>
<dbReference type="GO" id="GO:0005886">
    <property type="term" value="C:plasma membrane"/>
    <property type="evidence" value="ECO:0007669"/>
    <property type="project" value="TreeGrafter"/>
</dbReference>
<protein>
    <submittedName>
        <fullName evidence="5">ABC transporter ATP-binding protein</fullName>
    </submittedName>
</protein>
<dbReference type="AlphaFoldDB" id="W8KSC4"/>
<evidence type="ECO:0000313" key="5">
    <source>
        <dbReference type="EMBL" id="AHK78481.1"/>
    </source>
</evidence>
<dbReference type="SUPFAM" id="SSF52540">
    <property type="entry name" value="P-loop containing nucleoside triphosphate hydrolases"/>
    <property type="match status" value="1"/>
</dbReference>
<dbReference type="Proteomes" id="UP000019442">
    <property type="component" value="Chromosome"/>
</dbReference>
<keyword evidence="6" id="KW-1185">Reference proteome</keyword>
<dbReference type="GO" id="GO:0089705">
    <property type="term" value="P:protein localization to outer membrane"/>
    <property type="evidence" value="ECO:0007669"/>
    <property type="project" value="TreeGrafter"/>
</dbReference>
<dbReference type="PANTHER" id="PTHR24220:SF689">
    <property type="entry name" value="LIPOPROTEIN-RELEASING SYSTEM ATP-BINDING PROTEIN LOLD"/>
    <property type="match status" value="1"/>
</dbReference>
<dbReference type="EMBL" id="CP007268">
    <property type="protein sequence ID" value="AHK78481.1"/>
    <property type="molecule type" value="Genomic_DNA"/>
</dbReference>
<gene>
    <name evidence="5" type="ORF">M911_03965</name>
</gene>
<evidence type="ECO:0000256" key="1">
    <source>
        <dbReference type="ARBA" id="ARBA00005417"/>
    </source>
</evidence>
<dbReference type="Pfam" id="PF00005">
    <property type="entry name" value="ABC_tran"/>
    <property type="match status" value="1"/>
</dbReference>
<dbReference type="InterPro" id="IPR027417">
    <property type="entry name" value="P-loop_NTPase"/>
</dbReference>
<comment type="similarity">
    <text evidence="1">Belongs to the ABC transporter superfamily.</text>
</comment>
<dbReference type="PROSITE" id="PS00211">
    <property type="entry name" value="ABC_TRANSPORTER_1"/>
    <property type="match status" value="1"/>
</dbReference>
<evidence type="ECO:0000313" key="6">
    <source>
        <dbReference type="Proteomes" id="UP000019442"/>
    </source>
</evidence>
<name>W8KSC4_9GAMM</name>
<dbReference type="InterPro" id="IPR003593">
    <property type="entry name" value="AAA+_ATPase"/>
</dbReference>
<dbReference type="HOGENOM" id="CLU_000604_1_22_6"/>
<dbReference type="GO" id="GO:0005524">
    <property type="term" value="F:ATP binding"/>
    <property type="evidence" value="ECO:0007669"/>
    <property type="project" value="UniProtKB-KW"/>
</dbReference>
<reference evidence="6" key="2">
    <citation type="submission" date="2014-02" db="EMBL/GenBank/DDBJ databases">
        <title>Draft Genome Sequence of extremely halophilic bacteria Halorhodospira halochloris.</title>
        <authorList>
            <person name="Singh K.S."/>
        </authorList>
    </citation>
    <scope>NUCLEOTIDE SEQUENCE [LARGE SCALE GENOMIC DNA]</scope>
    <source>
        <strain evidence="6">A</strain>
    </source>
</reference>
<feature type="domain" description="ABC transporter" evidence="4">
    <location>
        <begin position="2"/>
        <end position="244"/>
    </location>
</feature>
<dbReference type="GO" id="GO:0016887">
    <property type="term" value="F:ATP hydrolysis activity"/>
    <property type="evidence" value="ECO:0007669"/>
    <property type="project" value="InterPro"/>
</dbReference>
<dbReference type="OrthoDB" id="5675710at2"/>